<dbReference type="OrthoDB" id="2111939at2"/>
<organism evidence="1 2">
    <name type="scientific">Brevibacillus laterosporus</name>
    <name type="common">Bacillus laterosporus</name>
    <dbReference type="NCBI Taxonomy" id="1465"/>
    <lineage>
        <taxon>Bacteria</taxon>
        <taxon>Bacillati</taxon>
        <taxon>Bacillota</taxon>
        <taxon>Bacilli</taxon>
        <taxon>Bacillales</taxon>
        <taxon>Paenibacillaceae</taxon>
        <taxon>Brevibacillus</taxon>
    </lineage>
</organism>
<evidence type="ECO:0000313" key="1">
    <source>
        <dbReference type="EMBL" id="QDX94033.1"/>
    </source>
</evidence>
<proteinExistence type="predicted"/>
<name>A0A502I5I9_BRELA</name>
<evidence type="ECO:0000313" key="2">
    <source>
        <dbReference type="Proteomes" id="UP000319432"/>
    </source>
</evidence>
<dbReference type="Proteomes" id="UP000319432">
    <property type="component" value="Chromosome"/>
</dbReference>
<keyword evidence="2" id="KW-1185">Reference proteome</keyword>
<gene>
    <name evidence="1" type="ORF">EEL30_18090</name>
</gene>
<dbReference type="EMBL" id="CP033464">
    <property type="protein sequence ID" value="QDX94033.1"/>
    <property type="molecule type" value="Genomic_DNA"/>
</dbReference>
<accession>A0A502I5I9</accession>
<protein>
    <submittedName>
        <fullName evidence="1">Uncharacterized protein</fullName>
    </submittedName>
</protein>
<sequence>MRSFFGTTNAMSPTSQDFVWVSEYYDGTHLAEFDFETKEENSFYDIKVDQLNRFGIVGNGSKIFFESNGLFNVKGKGYSLSYVVDGVEYQLTGDLEKINDIITFKDAEATGNLLGGGKITTSIEQFSVGYAVVKTVDDVTFTLRVLVKVPNNGQMYFNIAMMANKNLHGKLVLMRANDRKEFEIDAPLKKGIMGEINHLITH</sequence>
<dbReference type="AlphaFoldDB" id="A0A502I5I9"/>
<reference evidence="1 2" key="1">
    <citation type="submission" date="2018-11" db="EMBL/GenBank/DDBJ databases">
        <title>Phylogenetic determinants of toxin gene distribution in genomes of Brevibacillus laterosporus.</title>
        <authorList>
            <person name="Glare T.R."/>
            <person name="Durrant A."/>
            <person name="Berry C."/>
            <person name="Palma L."/>
            <person name="Ormskirk M."/>
            <person name="Cox M.O."/>
        </authorList>
    </citation>
    <scope>NUCLEOTIDE SEQUENCE [LARGE SCALE GENOMIC DNA]</scope>
    <source>
        <strain evidence="1 2">1821L</strain>
    </source>
</reference>